<evidence type="ECO:0000256" key="1">
    <source>
        <dbReference type="ARBA" id="ARBA00022679"/>
    </source>
</evidence>
<dbReference type="InterPro" id="IPR025527">
    <property type="entry name" value="HUWE1/Rev1_UBM"/>
</dbReference>
<sequence>MDSQQTGLRRGAGFSRWTDDGQPQAENEPLELGQVKHLETGYGSAQWLENVVFEVPTIPSQVITYNFVAGVHENEGALAARHVSFDDPNALALNSPDRLLVPNEAVPTTTPSNTVPEMAMLSADSRSVDPRIPYNIDVLPESHGERRQPGSAGLESHSSSLAVIHSGSAIPDSNDGHAGSSHSTAGFDANVTKIVGNRLDTFVPISNVELPTMHDVTVPQEASQSQGNINSGSPNMNAIDPIFLEALPDDLRAEHGQGQPVDMDNASIIATFPPELREECKLNFICVDIFKAVKLI</sequence>
<reference evidence="3 4" key="1">
    <citation type="journal article" date="2022" name="Nat. Plants">
        <title>Genomes of leafy and leafless Platanthera orchids illuminate the evolution of mycoheterotrophy.</title>
        <authorList>
            <person name="Li M.H."/>
            <person name="Liu K.W."/>
            <person name="Li Z."/>
            <person name="Lu H.C."/>
            <person name="Ye Q.L."/>
            <person name="Zhang D."/>
            <person name="Wang J.Y."/>
            <person name="Li Y.F."/>
            <person name="Zhong Z.M."/>
            <person name="Liu X."/>
            <person name="Yu X."/>
            <person name="Liu D.K."/>
            <person name="Tu X.D."/>
            <person name="Liu B."/>
            <person name="Hao Y."/>
            <person name="Liao X.Y."/>
            <person name="Jiang Y.T."/>
            <person name="Sun W.H."/>
            <person name="Chen J."/>
            <person name="Chen Y.Q."/>
            <person name="Ai Y."/>
            <person name="Zhai J.W."/>
            <person name="Wu S.S."/>
            <person name="Zhou Z."/>
            <person name="Hsiao Y.Y."/>
            <person name="Wu W.L."/>
            <person name="Chen Y.Y."/>
            <person name="Lin Y.F."/>
            <person name="Hsu J.L."/>
            <person name="Li C.Y."/>
            <person name="Wang Z.W."/>
            <person name="Zhao X."/>
            <person name="Zhong W.Y."/>
            <person name="Ma X.K."/>
            <person name="Ma L."/>
            <person name="Huang J."/>
            <person name="Chen G.Z."/>
            <person name="Huang M.Z."/>
            <person name="Huang L."/>
            <person name="Peng D.H."/>
            <person name="Luo Y.B."/>
            <person name="Zou S.Q."/>
            <person name="Chen S.P."/>
            <person name="Lan S."/>
            <person name="Tsai W.C."/>
            <person name="Van de Peer Y."/>
            <person name="Liu Z.J."/>
        </authorList>
    </citation>
    <scope>NUCLEOTIDE SEQUENCE [LARGE SCALE GENOMIC DNA]</scope>
    <source>
        <strain evidence="3">Lor287</strain>
    </source>
</reference>
<organism evidence="3 4">
    <name type="scientific">Platanthera zijinensis</name>
    <dbReference type="NCBI Taxonomy" id="2320716"/>
    <lineage>
        <taxon>Eukaryota</taxon>
        <taxon>Viridiplantae</taxon>
        <taxon>Streptophyta</taxon>
        <taxon>Embryophyta</taxon>
        <taxon>Tracheophyta</taxon>
        <taxon>Spermatophyta</taxon>
        <taxon>Magnoliopsida</taxon>
        <taxon>Liliopsida</taxon>
        <taxon>Asparagales</taxon>
        <taxon>Orchidaceae</taxon>
        <taxon>Orchidoideae</taxon>
        <taxon>Orchideae</taxon>
        <taxon>Orchidinae</taxon>
        <taxon>Platanthera</taxon>
    </lineage>
</organism>
<name>A0AAP0AUY0_9ASPA</name>
<gene>
    <name evidence="3" type="primary">UPL2</name>
    <name evidence="3" type="ORF">KSP39_PZI022316</name>
</gene>
<evidence type="ECO:0000256" key="2">
    <source>
        <dbReference type="SAM" id="MobiDB-lite"/>
    </source>
</evidence>
<keyword evidence="1" id="KW-0808">Transferase</keyword>
<dbReference type="EMBL" id="JBBWWQ010000020">
    <property type="protein sequence ID" value="KAK8916128.1"/>
    <property type="molecule type" value="Genomic_DNA"/>
</dbReference>
<evidence type="ECO:0000313" key="3">
    <source>
        <dbReference type="EMBL" id="KAK8916128.1"/>
    </source>
</evidence>
<keyword evidence="4" id="KW-1185">Reference proteome</keyword>
<dbReference type="AlphaFoldDB" id="A0AAP0AUY0"/>
<accession>A0AAP0AUY0</accession>
<proteinExistence type="predicted"/>
<dbReference type="Pfam" id="PF14377">
    <property type="entry name" value="UBM"/>
    <property type="match status" value="2"/>
</dbReference>
<protein>
    <submittedName>
        <fullName evidence="3">E3 ubiquitin-protein ligase UPL2</fullName>
    </submittedName>
</protein>
<comment type="caution">
    <text evidence="3">The sequence shown here is derived from an EMBL/GenBank/DDBJ whole genome shotgun (WGS) entry which is preliminary data.</text>
</comment>
<evidence type="ECO:0000313" key="4">
    <source>
        <dbReference type="Proteomes" id="UP001418222"/>
    </source>
</evidence>
<dbReference type="Proteomes" id="UP001418222">
    <property type="component" value="Unassembled WGS sequence"/>
</dbReference>
<feature type="region of interest" description="Disordered" evidence="2">
    <location>
        <begin position="1"/>
        <end position="26"/>
    </location>
</feature>
<dbReference type="GO" id="GO:0016740">
    <property type="term" value="F:transferase activity"/>
    <property type="evidence" value="ECO:0007669"/>
    <property type="project" value="UniProtKB-KW"/>
</dbReference>